<comment type="caution">
    <text evidence="3">The sequence shown here is derived from an EMBL/GenBank/DDBJ whole genome shotgun (WGS) entry which is preliminary data.</text>
</comment>
<gene>
    <name evidence="3" type="ORF">FLONG3_818</name>
</gene>
<feature type="compositionally biased region" description="Polar residues" evidence="1">
    <location>
        <begin position="1075"/>
        <end position="1088"/>
    </location>
</feature>
<name>A0A395T9C4_9HYPO</name>
<dbReference type="Gene3D" id="3.10.450.50">
    <property type="match status" value="1"/>
</dbReference>
<evidence type="ECO:0000313" key="3">
    <source>
        <dbReference type="EMBL" id="RGP81029.1"/>
    </source>
</evidence>
<feature type="region of interest" description="Disordered" evidence="1">
    <location>
        <begin position="1075"/>
        <end position="1095"/>
    </location>
</feature>
<dbReference type="InterPro" id="IPR052895">
    <property type="entry name" value="HetReg/Transcr_Mod"/>
</dbReference>
<feature type="domain" description="Heterokaryon incompatibility" evidence="2">
    <location>
        <begin position="460"/>
        <end position="593"/>
    </location>
</feature>
<dbReference type="SUPFAM" id="SSF54427">
    <property type="entry name" value="NTF2-like"/>
    <property type="match status" value="1"/>
</dbReference>
<accession>A0A395T9C4</accession>
<feature type="region of interest" description="Disordered" evidence="1">
    <location>
        <begin position="411"/>
        <end position="433"/>
    </location>
</feature>
<dbReference type="STRING" id="694270.A0A395T9C4"/>
<dbReference type="PANTHER" id="PTHR24148:SF78">
    <property type="entry name" value="HETEROKARYON INCOMPATIBILITY DOMAIN-CONTAINING PROTEIN"/>
    <property type="match status" value="1"/>
</dbReference>
<dbReference type="PANTHER" id="PTHR24148">
    <property type="entry name" value="ANKYRIN REPEAT DOMAIN-CONTAINING PROTEIN 39 HOMOLOG-RELATED"/>
    <property type="match status" value="1"/>
</dbReference>
<dbReference type="InterPro" id="IPR010730">
    <property type="entry name" value="HET"/>
</dbReference>
<evidence type="ECO:0000313" key="4">
    <source>
        <dbReference type="Proteomes" id="UP000266234"/>
    </source>
</evidence>
<organism evidence="3 4">
    <name type="scientific">Fusarium longipes</name>
    <dbReference type="NCBI Taxonomy" id="694270"/>
    <lineage>
        <taxon>Eukaryota</taxon>
        <taxon>Fungi</taxon>
        <taxon>Dikarya</taxon>
        <taxon>Ascomycota</taxon>
        <taxon>Pezizomycotina</taxon>
        <taxon>Sordariomycetes</taxon>
        <taxon>Hypocreomycetidae</taxon>
        <taxon>Hypocreales</taxon>
        <taxon>Nectriaceae</taxon>
        <taxon>Fusarium</taxon>
    </lineage>
</organism>
<reference evidence="3 4" key="1">
    <citation type="journal article" date="2018" name="PLoS Pathog.">
        <title>Evolution of structural diversity of trichothecenes, a family of toxins produced by plant pathogenic and entomopathogenic fungi.</title>
        <authorList>
            <person name="Proctor R.H."/>
            <person name="McCormick S.P."/>
            <person name="Kim H.S."/>
            <person name="Cardoza R.E."/>
            <person name="Stanley A.M."/>
            <person name="Lindo L."/>
            <person name="Kelly A."/>
            <person name="Brown D.W."/>
            <person name="Lee T."/>
            <person name="Vaughan M.M."/>
            <person name="Alexander N.J."/>
            <person name="Busman M."/>
            <person name="Gutierrez S."/>
        </authorList>
    </citation>
    <scope>NUCLEOTIDE SEQUENCE [LARGE SCALE GENOMIC DNA]</scope>
    <source>
        <strain evidence="3 4">NRRL 20695</strain>
    </source>
</reference>
<proteinExistence type="predicted"/>
<dbReference type="InterPro" id="IPR032710">
    <property type="entry name" value="NTF2-like_dom_sf"/>
</dbReference>
<keyword evidence="4" id="KW-1185">Reference proteome</keyword>
<dbReference type="Pfam" id="PF06985">
    <property type="entry name" value="HET"/>
    <property type="match status" value="1"/>
</dbReference>
<evidence type="ECO:0000259" key="2">
    <source>
        <dbReference type="Pfam" id="PF06985"/>
    </source>
</evidence>
<protein>
    <recommendedName>
        <fullName evidence="2">Heterokaryon incompatibility domain-containing protein</fullName>
    </recommendedName>
</protein>
<dbReference type="OrthoDB" id="5440at2759"/>
<sequence>MNINIPNLIKSAVPEAEGRNVQITSDNRSNYRDGNFLSGDFPRNPPKLYITGENDDFDEITIREWRDEGFDVEYISMESYGDGYLKKIKSLSRENLGPCEKFGIVAYDDAAAVCLEHFHVLDNNPEFKLGLLIAYYPTRIPDTNGKFPNSISALVHLAAGEEVGVVKQSQMVGIQGKKRVRRTRISSGFGTGGKLDLAYPSYTYEAEPGFAEHDLDEYDGVAAELAWSRSLAAARKVFGINPDLEVVLEHNLQSKFFSKNVNKAMSTYTTHKTPHVTYMPTLTGATGAEELKRFYSESFTTPASLKITLLSRTIGVDRVVDEMHVQFKHTEQVPWILPGVSPTNKKIEVLMVSIVAIKGGRLYQEHVYWDQASVLVQAGLLDPKLLPQSAKDLGVEKLPVVGRRAARRVRRNKDLSDDEGEADNELIPGWKKNESNASNQLRGQLFEYPLSQANHPAHLYEALSYTWGAAQNKKSISIDGQELHITANCHAALVQLRDSFIERILWVDAICIDQNNLKERETQVRIMAEVYCKARQVIVWLGEATSDSDDAMDKIRAIAEGRDIPAADDSPIPKSVSTLLRRPWFRRVWVLQEVAAAQHVVLICGAARIDGYAFCLGLAPYLDTVQGLGVVSSVEYLIRGSIFRPRYTKTASGLITLGVRPLGELMDMYHAHEATEPLDKVFALLGMSTDGLSASELTPNYSISWDVLFGRLITFLLGNNVSVKTSNSNKAAVISGQGIVVGKVTSVAPRSKDSRDLQATIQFMEPYESFWPSDTWNLHPGIKGVQNGDILCLLEGAANPVLIRQSENYFSIIMISVTATPKQSLSLQTSVMQQFILIWDWGEASENAQDGQLERWFNEAMLACVEPYPDKRTRKGHLFKILANALLKAPQNDRNRIECVAGLAMAYGNLQEFDLAKTLWKSIIRTYYDSSYAPQQIVDFIHDFLSMLKQTEYEYDAKKWQAIYDVVNAKQLRTPLRKGRILEMVEFLDSETLNILIDQHNDWPVEMENTLIAAARNENDGEAVMEVILDRLSSELLITDRVFVAASGNRTYGLRIEHMLLNRQGRDAQVTQDTFQQSAGDSSSNKTVMESHPGHRGTKVLAKLSSFIIGLKSFNAKEDTLSLAKAFSKTNNTTLLRAIISDTDPSVLQKIRRQSYQLAWDEYKFERLHKLIQILPPALDDIVATLAHLLLSNGEQSVNRLLDVERHQIIDAANTDMVYEEVVNGCSKLIECRSPADILRFLDSLTQIGILFSCHPKGAPLPTQSAILPATLSSDQRFLKILIQKNVVSAWMQPFKIFTHISYISFALPVRVFKTILATVKLEPNLQ</sequence>
<dbReference type="EMBL" id="PXOG01000016">
    <property type="protein sequence ID" value="RGP81029.1"/>
    <property type="molecule type" value="Genomic_DNA"/>
</dbReference>
<dbReference type="Proteomes" id="UP000266234">
    <property type="component" value="Unassembled WGS sequence"/>
</dbReference>
<evidence type="ECO:0000256" key="1">
    <source>
        <dbReference type="SAM" id="MobiDB-lite"/>
    </source>
</evidence>